<dbReference type="SUPFAM" id="SSF69500">
    <property type="entry name" value="DTD-like"/>
    <property type="match status" value="1"/>
</dbReference>
<organism evidence="8 9">
    <name type="scientific">Neurospora crassa (strain ATCC 24698 / 74-OR23-1A / CBS 708.71 / DSM 1257 / FGSC 987)</name>
    <dbReference type="NCBI Taxonomy" id="367110"/>
    <lineage>
        <taxon>Eukaryota</taxon>
        <taxon>Fungi</taxon>
        <taxon>Dikarya</taxon>
        <taxon>Ascomycota</taxon>
        <taxon>Pezizomycotina</taxon>
        <taxon>Sordariomycetes</taxon>
        <taxon>Sordariomycetidae</taxon>
        <taxon>Sordariales</taxon>
        <taxon>Sordariaceae</taxon>
        <taxon>Neurospora</taxon>
    </lineage>
</organism>
<keyword evidence="6" id="KW-0820">tRNA-binding</keyword>
<dbReference type="FunCoup" id="Q7RW80">
    <property type="interactions" value="1492"/>
</dbReference>
<dbReference type="HOGENOM" id="CLU_076901_0_3_1"/>
<dbReference type="EC" id="3.1.1.96" evidence="2 6"/>
<dbReference type="InParanoid" id="Q7RW80"/>
<comment type="similarity">
    <text evidence="1 6">Belongs to the DTD family.</text>
</comment>
<dbReference type="HAMAP" id="MF_00518">
    <property type="entry name" value="Deacylase_Dtd"/>
    <property type="match status" value="1"/>
</dbReference>
<dbReference type="KEGG" id="ncr:NCU03854"/>
<reference evidence="8 9" key="1">
    <citation type="journal article" date="2003" name="Nature">
        <title>The genome sequence of the filamentous fungus Neurospora crassa.</title>
        <authorList>
            <person name="Galagan J.E."/>
            <person name="Calvo S.E."/>
            <person name="Borkovich K.A."/>
            <person name="Selker E.U."/>
            <person name="Read N.D."/>
            <person name="Jaffe D."/>
            <person name="FitzHugh W."/>
            <person name="Ma L.J."/>
            <person name="Smirnov S."/>
            <person name="Purcell S."/>
            <person name="Rehman B."/>
            <person name="Elkins T."/>
            <person name="Engels R."/>
            <person name="Wang S."/>
            <person name="Nielsen C.B."/>
            <person name="Butler J."/>
            <person name="Endrizzi M."/>
            <person name="Qui D."/>
            <person name="Ianakiev P."/>
            <person name="Bell-Pedersen D."/>
            <person name="Nelson M.A."/>
            <person name="Werner-Washburne M."/>
            <person name="Selitrennikoff C.P."/>
            <person name="Kinsey J.A."/>
            <person name="Braun E.L."/>
            <person name="Zelter A."/>
            <person name="Schulte U."/>
            <person name="Kothe G.O."/>
            <person name="Jedd G."/>
            <person name="Mewes W."/>
            <person name="Staben C."/>
            <person name="Marcotte E."/>
            <person name="Greenberg D."/>
            <person name="Roy A."/>
            <person name="Foley K."/>
            <person name="Naylor J."/>
            <person name="Stange-Thomann N."/>
            <person name="Barrett R."/>
            <person name="Gnerre S."/>
            <person name="Kamal M."/>
            <person name="Kamvysselis M."/>
            <person name="Mauceli E."/>
            <person name="Bielke C."/>
            <person name="Rudd S."/>
            <person name="Frishman D."/>
            <person name="Krystofova S."/>
            <person name="Rasmussen C."/>
            <person name="Metzenberg R.L."/>
            <person name="Perkins D.D."/>
            <person name="Kroken S."/>
            <person name="Cogoni C."/>
            <person name="Macino G."/>
            <person name="Catcheside D."/>
            <person name="Li W."/>
            <person name="Pratt R.J."/>
            <person name="Osmani S.A."/>
            <person name="DeSouza C.P."/>
            <person name="Glass L."/>
            <person name="Orbach M.J."/>
            <person name="Berglund J.A."/>
            <person name="Voelker R."/>
            <person name="Yarden O."/>
            <person name="Plamann M."/>
            <person name="Seiler S."/>
            <person name="Dunlap J."/>
            <person name="Radford A."/>
            <person name="Aramayo R."/>
            <person name="Natvig D.O."/>
            <person name="Alex L.A."/>
            <person name="Mannhaupt G."/>
            <person name="Ebbole D.J."/>
            <person name="Freitag M."/>
            <person name="Paulsen I."/>
            <person name="Sachs M.S."/>
            <person name="Lander E.S."/>
            <person name="Nusbaum C."/>
            <person name="Birren B."/>
        </authorList>
    </citation>
    <scope>NUCLEOTIDE SEQUENCE [LARGE SCALE GENOMIC DNA]</scope>
    <source>
        <strain evidence="9">ATCC 24698 / 74-OR23-1A / CBS 708.71 / DSM 1257 / FGSC 987</strain>
    </source>
</reference>
<dbReference type="Pfam" id="PF02580">
    <property type="entry name" value="Tyr_Deacylase"/>
    <property type="match status" value="1"/>
</dbReference>
<evidence type="ECO:0000256" key="6">
    <source>
        <dbReference type="RuleBase" id="RU003470"/>
    </source>
</evidence>
<protein>
    <recommendedName>
        <fullName evidence="3 6">D-aminoacyl-tRNA deacylase</fullName>
        <ecNumber evidence="2 6">3.1.1.96</ecNumber>
    </recommendedName>
</protein>
<dbReference type="OrthoDB" id="275783at2759"/>
<comment type="catalytic activity">
    <reaction evidence="5">
        <text>a D-aminoacyl-tRNA + H2O = a tRNA + a D-alpha-amino acid + H(+)</text>
        <dbReference type="Rhea" id="RHEA:13953"/>
        <dbReference type="Rhea" id="RHEA-COMP:10123"/>
        <dbReference type="Rhea" id="RHEA-COMP:10124"/>
        <dbReference type="ChEBI" id="CHEBI:15377"/>
        <dbReference type="ChEBI" id="CHEBI:15378"/>
        <dbReference type="ChEBI" id="CHEBI:59871"/>
        <dbReference type="ChEBI" id="CHEBI:78442"/>
        <dbReference type="ChEBI" id="CHEBI:79333"/>
        <dbReference type="EC" id="3.1.1.96"/>
    </reaction>
</comment>
<name>Q7RW80_NEUCR</name>
<dbReference type="Proteomes" id="UP000001805">
    <property type="component" value="Chromosome 5, Linkage Group VI"/>
</dbReference>
<dbReference type="STRING" id="367110.Q7RW80"/>
<evidence type="ECO:0000256" key="4">
    <source>
        <dbReference type="ARBA" id="ARBA00047676"/>
    </source>
</evidence>
<dbReference type="GO" id="GO:0051500">
    <property type="term" value="F:D-tyrosyl-tRNA(Tyr) deacylase activity"/>
    <property type="evidence" value="ECO:0000318"/>
    <property type="project" value="GO_Central"/>
</dbReference>
<comment type="catalytic activity">
    <reaction evidence="4">
        <text>glycyl-tRNA(Ala) + H2O = tRNA(Ala) + glycine + H(+)</text>
        <dbReference type="Rhea" id="RHEA:53744"/>
        <dbReference type="Rhea" id="RHEA-COMP:9657"/>
        <dbReference type="Rhea" id="RHEA-COMP:13640"/>
        <dbReference type="ChEBI" id="CHEBI:15377"/>
        <dbReference type="ChEBI" id="CHEBI:15378"/>
        <dbReference type="ChEBI" id="CHEBI:57305"/>
        <dbReference type="ChEBI" id="CHEBI:78442"/>
        <dbReference type="ChEBI" id="CHEBI:78522"/>
        <dbReference type="EC" id="3.1.1.96"/>
    </reaction>
</comment>
<evidence type="ECO:0000256" key="3">
    <source>
        <dbReference type="ARBA" id="ARBA00020007"/>
    </source>
</evidence>
<evidence type="ECO:0000313" key="8">
    <source>
        <dbReference type="EMBL" id="EAA26628.3"/>
    </source>
</evidence>
<feature type="compositionally biased region" description="Low complexity" evidence="7">
    <location>
        <begin position="206"/>
        <end position="215"/>
    </location>
</feature>
<gene>
    <name evidence="8" type="ORF">NCU03854</name>
</gene>
<keyword evidence="6" id="KW-0963">Cytoplasm</keyword>
<evidence type="ECO:0000256" key="2">
    <source>
        <dbReference type="ARBA" id="ARBA00013056"/>
    </source>
</evidence>
<dbReference type="VEuPathDB" id="FungiDB:NCU03854"/>
<dbReference type="GO" id="GO:0000049">
    <property type="term" value="F:tRNA binding"/>
    <property type="evidence" value="ECO:0007669"/>
    <property type="project" value="UniProtKB-KW"/>
</dbReference>
<dbReference type="Gene3D" id="3.50.80.10">
    <property type="entry name" value="D-tyrosyl-tRNA(Tyr) deacylase"/>
    <property type="match status" value="1"/>
</dbReference>
<proteinExistence type="inferred from homology"/>
<dbReference type="SMR" id="Q7RW80"/>
<dbReference type="InterPro" id="IPR023509">
    <property type="entry name" value="DTD-like_sf"/>
</dbReference>
<dbReference type="AlphaFoldDB" id="Q7RW80"/>
<keyword evidence="6" id="KW-0694">RNA-binding</keyword>
<keyword evidence="6" id="KW-0378">Hydrolase</keyword>
<dbReference type="GO" id="GO:0106026">
    <property type="term" value="F:Gly-tRNA(Ala) deacylase activity"/>
    <property type="evidence" value="ECO:0007669"/>
    <property type="project" value="RHEA"/>
</dbReference>
<dbReference type="GeneID" id="3872011"/>
<evidence type="ECO:0000256" key="1">
    <source>
        <dbReference type="ARBA" id="ARBA00009673"/>
    </source>
</evidence>
<dbReference type="InterPro" id="IPR003732">
    <property type="entry name" value="Daa-tRNA_deacyls_DTD"/>
</dbReference>
<dbReference type="RefSeq" id="XP_955864.3">
    <property type="nucleotide sequence ID" value="XM_950771.3"/>
</dbReference>
<evidence type="ECO:0000313" key="9">
    <source>
        <dbReference type="Proteomes" id="UP000001805"/>
    </source>
</evidence>
<dbReference type="GO" id="GO:0005737">
    <property type="term" value="C:cytoplasm"/>
    <property type="evidence" value="ECO:0000318"/>
    <property type="project" value="GO_Central"/>
</dbReference>
<sequence>MEALKDRVFTSWIFAYLSIENSPANRSIHVETENRKMKAILQRVLSASVTVDNQLVSSIGQGILVLAAVAPGDTVKEAEALASKVIKLKLWDDESGGRWKKNVQDIGGEVLCVSQFTLLASTKKGSKPDFHGALGPDEAKTLYDLFYKKVQEGYKAEKVKNGVFQAMMQVALVNDGPVTLEVSATPAAQQQQQQQKKKKKEDQKLNQKQQKQPQQGAVEDDQATADKVPGLTNQV</sequence>
<evidence type="ECO:0000256" key="5">
    <source>
        <dbReference type="ARBA" id="ARBA00048018"/>
    </source>
</evidence>
<feature type="region of interest" description="Disordered" evidence="7">
    <location>
        <begin position="184"/>
        <end position="235"/>
    </location>
</feature>
<dbReference type="EMBL" id="CM002241">
    <property type="protein sequence ID" value="EAA26628.3"/>
    <property type="molecule type" value="Genomic_DNA"/>
</dbReference>
<dbReference type="PaxDb" id="5141-EFNCRP00000003710"/>
<dbReference type="PANTHER" id="PTHR10472:SF5">
    <property type="entry name" value="D-AMINOACYL-TRNA DEACYLASE 1"/>
    <property type="match status" value="1"/>
</dbReference>
<dbReference type="PANTHER" id="PTHR10472">
    <property type="entry name" value="D-TYROSYL-TRNA TYR DEACYLASE"/>
    <property type="match status" value="1"/>
</dbReference>
<dbReference type="FunFam" id="3.50.80.10:FF:000001">
    <property type="entry name" value="D-aminoacyl-tRNA deacylase"/>
    <property type="match status" value="1"/>
</dbReference>
<keyword evidence="9" id="KW-1185">Reference proteome</keyword>
<accession>Q7RW80</accession>
<comment type="subcellular location">
    <subcellularLocation>
        <location evidence="6">Cytoplasm</location>
    </subcellularLocation>
</comment>
<dbReference type="GO" id="GO:0006399">
    <property type="term" value="P:tRNA metabolic process"/>
    <property type="evidence" value="ECO:0000318"/>
    <property type="project" value="GO_Central"/>
</dbReference>
<evidence type="ECO:0000256" key="7">
    <source>
        <dbReference type="SAM" id="MobiDB-lite"/>
    </source>
</evidence>
<dbReference type="NCBIfam" id="TIGR00256">
    <property type="entry name" value="D-aminoacyl-tRNA deacylase"/>
    <property type="match status" value="1"/>
</dbReference>